<proteinExistence type="predicted"/>
<reference evidence="2" key="1">
    <citation type="journal article" date="2015" name="Nat. Genet.">
        <title>The genome and transcriptome of the zoonotic hookworm Ancylostoma ceylanicum identify infection-specific gene families.</title>
        <authorList>
            <person name="Schwarz E.M."/>
            <person name="Hu Y."/>
            <person name="Antoshechkin I."/>
            <person name="Miller M.M."/>
            <person name="Sternberg P.W."/>
            <person name="Aroian R.V."/>
        </authorList>
    </citation>
    <scope>NUCLEOTIDE SEQUENCE</scope>
    <source>
        <strain evidence="2">HY135</strain>
    </source>
</reference>
<name>A0A016V5Y2_9BILA</name>
<protein>
    <submittedName>
        <fullName evidence="1">Uncharacterized protein</fullName>
    </submittedName>
</protein>
<evidence type="ECO:0000313" key="1">
    <source>
        <dbReference type="EMBL" id="EYC22123.1"/>
    </source>
</evidence>
<accession>A0A016V5Y2</accession>
<dbReference type="EMBL" id="JARK01001354">
    <property type="protein sequence ID" value="EYC22123.1"/>
    <property type="molecule type" value="Genomic_DNA"/>
</dbReference>
<dbReference type="AlphaFoldDB" id="A0A016V5Y2"/>
<dbReference type="OrthoDB" id="5870827at2759"/>
<sequence length="164" mass="17424">MFISFLAGDSIIIGVGSDGAVGKAADSHSQNRGTVPGVIRIFAHSSLFGDTKGEISLALASNGGSTEHSLSLPRTISMLVLKKSFNVSIAESVGHPLAFPLMENPDVVMKDRVPYVEHLHKNYNVNETAHNLPDEVVAIESAGSSLTAMHADHLDQIYHIPVGI</sequence>
<organism evidence="1 2">
    <name type="scientific">Ancylostoma ceylanicum</name>
    <dbReference type="NCBI Taxonomy" id="53326"/>
    <lineage>
        <taxon>Eukaryota</taxon>
        <taxon>Metazoa</taxon>
        <taxon>Ecdysozoa</taxon>
        <taxon>Nematoda</taxon>
        <taxon>Chromadorea</taxon>
        <taxon>Rhabditida</taxon>
        <taxon>Rhabditina</taxon>
        <taxon>Rhabditomorpha</taxon>
        <taxon>Strongyloidea</taxon>
        <taxon>Ancylostomatidae</taxon>
        <taxon>Ancylostomatinae</taxon>
        <taxon>Ancylostoma</taxon>
    </lineage>
</organism>
<comment type="caution">
    <text evidence="1">The sequence shown here is derived from an EMBL/GenBank/DDBJ whole genome shotgun (WGS) entry which is preliminary data.</text>
</comment>
<evidence type="ECO:0000313" key="2">
    <source>
        <dbReference type="Proteomes" id="UP000024635"/>
    </source>
</evidence>
<keyword evidence="2" id="KW-1185">Reference proteome</keyword>
<dbReference type="Proteomes" id="UP000024635">
    <property type="component" value="Unassembled WGS sequence"/>
</dbReference>
<gene>
    <name evidence="1" type="primary">Acey_s0018.g3729</name>
    <name evidence="1" type="ORF">Y032_0018g3729</name>
</gene>